<keyword evidence="1" id="KW-0812">Transmembrane</keyword>
<dbReference type="GO" id="GO:0016989">
    <property type="term" value="F:sigma factor antagonist activity"/>
    <property type="evidence" value="ECO:0007669"/>
    <property type="project" value="TreeGrafter"/>
</dbReference>
<evidence type="ECO:0000259" key="2">
    <source>
        <dbReference type="Pfam" id="PF04773"/>
    </source>
</evidence>
<dbReference type="InterPro" id="IPR006860">
    <property type="entry name" value="FecR"/>
</dbReference>
<evidence type="ECO:0000313" key="4">
    <source>
        <dbReference type="EMBL" id="MRX48088.1"/>
    </source>
</evidence>
<dbReference type="Gene3D" id="2.60.120.1440">
    <property type="match status" value="1"/>
</dbReference>
<evidence type="ECO:0000259" key="3">
    <source>
        <dbReference type="Pfam" id="PF16344"/>
    </source>
</evidence>
<organism evidence="4 5">
    <name type="scientific">Pedobacter puniceum</name>
    <dbReference type="NCBI Taxonomy" id="2666136"/>
    <lineage>
        <taxon>Bacteria</taxon>
        <taxon>Pseudomonadati</taxon>
        <taxon>Bacteroidota</taxon>
        <taxon>Sphingobacteriia</taxon>
        <taxon>Sphingobacteriales</taxon>
        <taxon>Sphingobacteriaceae</taxon>
        <taxon>Pedobacter</taxon>
    </lineage>
</organism>
<dbReference type="InterPro" id="IPR012373">
    <property type="entry name" value="Ferrdict_sens_TM"/>
</dbReference>
<proteinExistence type="predicted"/>
<dbReference type="Proteomes" id="UP000462931">
    <property type="component" value="Unassembled WGS sequence"/>
</dbReference>
<keyword evidence="1" id="KW-0472">Membrane</keyword>
<reference evidence="4 5" key="1">
    <citation type="submission" date="2019-11" db="EMBL/GenBank/DDBJ databases">
        <authorList>
            <person name="Cheng Q."/>
            <person name="Yang Z."/>
        </authorList>
    </citation>
    <scope>NUCLEOTIDE SEQUENCE [LARGE SCALE GENOMIC DNA]</scope>
    <source>
        <strain evidence="4 5">HX-22-1</strain>
    </source>
</reference>
<feature type="transmembrane region" description="Helical" evidence="1">
    <location>
        <begin position="87"/>
        <end position="105"/>
    </location>
</feature>
<comment type="caution">
    <text evidence="4">The sequence shown here is derived from an EMBL/GenBank/DDBJ whole genome shotgun (WGS) entry which is preliminary data.</text>
</comment>
<dbReference type="PANTHER" id="PTHR30273">
    <property type="entry name" value="PERIPLASMIC SIGNAL SENSOR AND SIGMA FACTOR ACTIVATOR FECR-RELATED"/>
    <property type="match status" value="1"/>
</dbReference>
<dbReference type="AlphaFoldDB" id="A0A7K0FQ46"/>
<evidence type="ECO:0000256" key="1">
    <source>
        <dbReference type="SAM" id="Phobius"/>
    </source>
</evidence>
<dbReference type="InterPro" id="IPR032508">
    <property type="entry name" value="FecR_C"/>
</dbReference>
<keyword evidence="1" id="KW-1133">Transmembrane helix</keyword>
<protein>
    <submittedName>
        <fullName evidence="4">DUF4974 domain-containing protein</fullName>
    </submittedName>
</protein>
<dbReference type="Pfam" id="PF16344">
    <property type="entry name" value="FecR_C"/>
    <property type="match status" value="1"/>
</dbReference>
<dbReference type="FunFam" id="2.60.120.1440:FF:000001">
    <property type="entry name" value="Putative anti-sigma factor"/>
    <property type="match status" value="1"/>
</dbReference>
<dbReference type="RefSeq" id="WP_154288187.1">
    <property type="nucleotide sequence ID" value="NZ_WKJI01000003.1"/>
</dbReference>
<accession>A0A7K0FQ46</accession>
<dbReference type="PANTHER" id="PTHR30273:SF2">
    <property type="entry name" value="PROTEIN FECR"/>
    <property type="match status" value="1"/>
</dbReference>
<name>A0A7K0FQ46_9SPHI</name>
<feature type="domain" description="Protein FecR C-terminal" evidence="3">
    <location>
        <begin position="312"/>
        <end position="377"/>
    </location>
</feature>
<sequence length="380" mass="43590">MKFKALYRKFLSNTITKLELEKLMEHFKNESEASLKHEIKEVFLSDQEQTKPKEQQHLERLRLQIIRKIEQEQAIVVESKRFVIPTYLRVAAVLVLVGLAAYLFYPKTQNINPIEPGKNIALLEINGKKIPLNDKRESEIYRQEGISIIHHKNGSITYHINEGADSTEIVALQTIKTPRGGQYKVTLSDGTKVMLNSESRLYFPAGFRGNTRSIKLDGEAYFEVAHQPKRPFIVDINGMQVKVLGTKFNVSNYPEDKGIKTTLLEGSVAINYPGNIKTNLLKPNQQALFNKGGLTISDVNTEESAAWTNNLFLFNNVPFEVVMQKLSRWYNIEVDYNSLPERNLYVKINRNVEMQKVLEMISLTTDVKFKLEGRKLSIEQ</sequence>
<keyword evidence="5" id="KW-1185">Reference proteome</keyword>
<feature type="domain" description="FecR protein" evidence="2">
    <location>
        <begin position="174"/>
        <end position="268"/>
    </location>
</feature>
<gene>
    <name evidence="4" type="ORF">GJJ64_12885</name>
</gene>
<evidence type="ECO:0000313" key="5">
    <source>
        <dbReference type="Proteomes" id="UP000462931"/>
    </source>
</evidence>
<dbReference type="EMBL" id="WKJI01000003">
    <property type="protein sequence ID" value="MRX48088.1"/>
    <property type="molecule type" value="Genomic_DNA"/>
</dbReference>
<dbReference type="Pfam" id="PF04773">
    <property type="entry name" value="FecR"/>
    <property type="match status" value="1"/>
</dbReference>
<dbReference type="Gene3D" id="3.55.50.30">
    <property type="match status" value="1"/>
</dbReference>